<dbReference type="GO" id="GO:0006412">
    <property type="term" value="P:translation"/>
    <property type="evidence" value="ECO:0007669"/>
    <property type="project" value="UniProtKB-UniRule"/>
</dbReference>
<gene>
    <name evidence="8" type="primary">rpsR2_1</name>
    <name evidence="6" type="synonym">rpsR</name>
    <name evidence="8" type="ORF">MPOR_01210</name>
</gene>
<proteinExistence type="inferred from homology"/>
<evidence type="ECO:0000256" key="4">
    <source>
        <dbReference type="ARBA" id="ARBA00022980"/>
    </source>
</evidence>
<evidence type="ECO:0000256" key="7">
    <source>
        <dbReference type="RuleBase" id="RU003910"/>
    </source>
</evidence>
<evidence type="ECO:0000256" key="6">
    <source>
        <dbReference type="HAMAP-Rule" id="MF_00270"/>
    </source>
</evidence>
<dbReference type="PANTHER" id="PTHR13479">
    <property type="entry name" value="30S RIBOSOMAL PROTEIN S18"/>
    <property type="match status" value="1"/>
</dbReference>
<dbReference type="FunFam" id="4.10.640.10:FF:000016">
    <property type="entry name" value="30S ribosomal protein S18"/>
    <property type="match status" value="1"/>
</dbReference>
<dbReference type="SUPFAM" id="SSF46911">
    <property type="entry name" value="Ribosomal protein S18"/>
    <property type="match status" value="1"/>
</dbReference>
<evidence type="ECO:0000313" key="8">
    <source>
        <dbReference type="EMBL" id="BBX49095.1"/>
    </source>
</evidence>
<keyword evidence="9" id="KW-1185">Reference proteome</keyword>
<name>A0A6N4V2G4_9MYCO</name>
<dbReference type="RefSeq" id="WP_163672074.1">
    <property type="nucleotide sequence ID" value="NZ_AP022570.1"/>
</dbReference>
<dbReference type="EMBL" id="AP022570">
    <property type="protein sequence ID" value="BBX49095.1"/>
    <property type="molecule type" value="Genomic_DNA"/>
</dbReference>
<keyword evidence="3 6" id="KW-0694">RNA-binding</keyword>
<evidence type="ECO:0000313" key="9">
    <source>
        <dbReference type="Proteomes" id="UP000466785"/>
    </source>
</evidence>
<comment type="function">
    <text evidence="6">Binds as a heterodimer with protein bS6 to the central domain of the 16S rRNA, where it helps stabilize the platform of the 30S subunit.</text>
</comment>
<evidence type="ECO:0000256" key="3">
    <source>
        <dbReference type="ARBA" id="ARBA00022884"/>
    </source>
</evidence>
<evidence type="ECO:0000256" key="2">
    <source>
        <dbReference type="ARBA" id="ARBA00022730"/>
    </source>
</evidence>
<evidence type="ECO:0000256" key="5">
    <source>
        <dbReference type="ARBA" id="ARBA00023274"/>
    </source>
</evidence>
<dbReference type="NCBIfam" id="TIGR00165">
    <property type="entry name" value="S18"/>
    <property type="match status" value="1"/>
</dbReference>
<keyword evidence="5 6" id="KW-0687">Ribonucleoprotein</keyword>
<organism evidence="8 9">
    <name type="scientific">Mycolicibacterium poriferae</name>
    <dbReference type="NCBI Taxonomy" id="39694"/>
    <lineage>
        <taxon>Bacteria</taxon>
        <taxon>Bacillati</taxon>
        <taxon>Actinomycetota</taxon>
        <taxon>Actinomycetes</taxon>
        <taxon>Mycobacteriales</taxon>
        <taxon>Mycobacteriaceae</taxon>
        <taxon>Mycolicibacterium</taxon>
    </lineage>
</organism>
<dbReference type="AlphaFoldDB" id="A0A6N4V2G4"/>
<dbReference type="Gene3D" id="4.10.640.10">
    <property type="entry name" value="Ribosomal protein S18"/>
    <property type="match status" value="1"/>
</dbReference>
<sequence>MRGKKRDAPPAKKRRNLLDSLDIERVDYKDTSTLRQFISERGKIRSRAVTGVTVQQQRQVALAIKTAREMALLPYPGQGNGQR</sequence>
<dbReference type="GO" id="GO:0003735">
    <property type="term" value="F:structural constituent of ribosome"/>
    <property type="evidence" value="ECO:0007669"/>
    <property type="project" value="InterPro"/>
</dbReference>
<dbReference type="Proteomes" id="UP000466785">
    <property type="component" value="Chromosome"/>
</dbReference>
<protein>
    <recommendedName>
        <fullName evidence="6">Small ribosomal subunit protein bS18</fullName>
    </recommendedName>
</protein>
<dbReference type="InterPro" id="IPR036870">
    <property type="entry name" value="Ribosomal_bS18_sf"/>
</dbReference>
<keyword evidence="4 6" id="KW-0689">Ribosomal protein</keyword>
<evidence type="ECO:0000256" key="1">
    <source>
        <dbReference type="ARBA" id="ARBA00005589"/>
    </source>
</evidence>
<accession>A0A6N4V2G4</accession>
<comment type="similarity">
    <text evidence="1 6 7">Belongs to the bacterial ribosomal protein bS18 family.</text>
</comment>
<dbReference type="InterPro" id="IPR001648">
    <property type="entry name" value="Ribosomal_bS18"/>
</dbReference>
<keyword evidence="2 6" id="KW-0699">rRNA-binding</keyword>
<dbReference type="Pfam" id="PF01084">
    <property type="entry name" value="Ribosomal_S18"/>
    <property type="match status" value="1"/>
</dbReference>
<dbReference type="PRINTS" id="PR00974">
    <property type="entry name" value="RIBOSOMALS18"/>
</dbReference>
<dbReference type="GO" id="GO:0022627">
    <property type="term" value="C:cytosolic small ribosomal subunit"/>
    <property type="evidence" value="ECO:0007669"/>
    <property type="project" value="TreeGrafter"/>
</dbReference>
<dbReference type="PANTHER" id="PTHR13479:SF40">
    <property type="entry name" value="SMALL RIBOSOMAL SUBUNIT PROTEIN BS18M"/>
    <property type="match status" value="1"/>
</dbReference>
<dbReference type="HAMAP" id="MF_00270">
    <property type="entry name" value="Ribosomal_bS18"/>
    <property type="match status" value="1"/>
</dbReference>
<dbReference type="GO" id="GO:0070181">
    <property type="term" value="F:small ribosomal subunit rRNA binding"/>
    <property type="evidence" value="ECO:0007669"/>
    <property type="project" value="TreeGrafter"/>
</dbReference>
<reference evidence="8 9" key="1">
    <citation type="journal article" date="2019" name="Emerg. Microbes Infect.">
        <title>Comprehensive subspecies identification of 175 nontuberculous mycobacteria species based on 7547 genomic profiles.</title>
        <authorList>
            <person name="Matsumoto Y."/>
            <person name="Kinjo T."/>
            <person name="Motooka D."/>
            <person name="Nabeya D."/>
            <person name="Jung N."/>
            <person name="Uechi K."/>
            <person name="Horii T."/>
            <person name="Iida T."/>
            <person name="Fujita J."/>
            <person name="Nakamura S."/>
        </authorList>
    </citation>
    <scope>NUCLEOTIDE SEQUENCE [LARGE SCALE GENOMIC DNA]</scope>
    <source>
        <strain evidence="8 9">JCM 12603</strain>
    </source>
</reference>
<dbReference type="KEGG" id="mpof:MPOR_01210"/>
<comment type="subunit">
    <text evidence="6">Part of the 30S ribosomal subunit. Forms a tight heterodimer with protein bS6.</text>
</comment>